<keyword evidence="5" id="KW-0283">Flagellar rotation</keyword>
<dbReference type="InterPro" id="IPR028976">
    <property type="entry name" value="CheC-like_sf"/>
</dbReference>
<dbReference type="GO" id="GO:0006935">
    <property type="term" value="P:chemotaxis"/>
    <property type="evidence" value="ECO:0007669"/>
    <property type="project" value="UniProtKB-KW"/>
</dbReference>
<dbReference type="GO" id="GO:0005886">
    <property type="term" value="C:plasma membrane"/>
    <property type="evidence" value="ECO:0007669"/>
    <property type="project" value="UniProtKB-SubCell"/>
</dbReference>
<protein>
    <submittedName>
        <fullName evidence="9">Flagellar motor switch phosphatase FliY</fullName>
    </submittedName>
</protein>
<dbReference type="AlphaFoldDB" id="A0A1B1YBB3"/>
<dbReference type="PANTHER" id="PTHR43484">
    <property type="match status" value="1"/>
</dbReference>
<dbReference type="CDD" id="cd17907">
    <property type="entry name" value="FliY_FliN-Y"/>
    <property type="match status" value="1"/>
</dbReference>
<sequence>MGDMLSQAEIDALLSGTFDIGDDTDSNYDNNKMGNILTAEEIDALGEIGNISMGTSATTLYMLLGQKVTITTPKVSVTTWEQLSKQYPEPYVAVKIKYTDGIIGDNLLIIKEHDVRVITDLMMGGNGIVDDSTEITDLHLSAISEAMNQMIGSAATSLSSMFHKRVEISPPESLLVHFAEDIDKIRFDKKQEVVMVGFTLKVGDLIDSSMMQLLPIEFAKEMVANLINTQIGNREVKTIKSEQNTTGAGASRAVQQETYTMQQTHDAQQNNYYASPGTKQSDEPIVNVRPAEFQSFDSGPMQVGSQNISLLMDVPLQITVELGRTTKTIKEILEFGQGTIIELDKLSGEPVDILVNGKNIAKGEVVVIDESFGVRITDIVHPSKRL</sequence>
<evidence type="ECO:0000313" key="10">
    <source>
        <dbReference type="Proteomes" id="UP000092971"/>
    </source>
</evidence>
<dbReference type="InterPro" id="IPR051469">
    <property type="entry name" value="FliN/MopA/SpaO"/>
</dbReference>
<dbReference type="NCBIfam" id="TIGR02480">
    <property type="entry name" value="fliN"/>
    <property type="match status" value="1"/>
</dbReference>
<dbReference type="RefSeq" id="WP_015358289.1">
    <property type="nucleotide sequence ID" value="NZ_CP014672.1"/>
</dbReference>
<dbReference type="EMBL" id="CP014672">
    <property type="protein sequence ID" value="ANW98019.1"/>
    <property type="molecule type" value="Genomic_DNA"/>
</dbReference>
<evidence type="ECO:0000256" key="5">
    <source>
        <dbReference type="ARBA" id="ARBA00022779"/>
    </source>
</evidence>
<dbReference type="Gene3D" id="3.40.1550.10">
    <property type="entry name" value="CheC-like"/>
    <property type="match status" value="1"/>
</dbReference>
<dbReference type="GO" id="GO:0003774">
    <property type="term" value="F:cytoskeletal motor activity"/>
    <property type="evidence" value="ECO:0007669"/>
    <property type="project" value="InterPro"/>
</dbReference>
<dbReference type="InterPro" id="IPR001172">
    <property type="entry name" value="FliN_T3SS_HrcQb"/>
</dbReference>
<keyword evidence="9" id="KW-0969">Cilium</keyword>
<dbReference type="Pfam" id="PF01052">
    <property type="entry name" value="FliMN_C"/>
    <property type="match status" value="1"/>
</dbReference>
<evidence type="ECO:0000313" key="9">
    <source>
        <dbReference type="EMBL" id="ANW98019.1"/>
    </source>
</evidence>
<accession>A0A1B1YBB3</accession>
<dbReference type="Pfam" id="PF04509">
    <property type="entry name" value="CheC"/>
    <property type="match status" value="2"/>
</dbReference>
<dbReference type="PANTHER" id="PTHR43484:SF1">
    <property type="entry name" value="FLAGELLAR MOTOR SWITCH PROTEIN FLIN"/>
    <property type="match status" value="1"/>
</dbReference>
<keyword evidence="9" id="KW-0966">Cell projection</keyword>
<keyword evidence="4" id="KW-0145">Chemotaxis</keyword>
<evidence type="ECO:0000256" key="2">
    <source>
        <dbReference type="ARBA" id="ARBA00009226"/>
    </source>
</evidence>
<dbReference type="OrthoDB" id="9773459at2"/>
<dbReference type="GO" id="GO:0071973">
    <property type="term" value="P:bacterial-type flagellum-dependent cell motility"/>
    <property type="evidence" value="ECO:0007669"/>
    <property type="project" value="InterPro"/>
</dbReference>
<evidence type="ECO:0000256" key="3">
    <source>
        <dbReference type="ARBA" id="ARBA00022475"/>
    </source>
</evidence>
<dbReference type="Gene3D" id="2.30.330.10">
    <property type="entry name" value="SpoA-like"/>
    <property type="match status" value="1"/>
</dbReference>
<evidence type="ECO:0000256" key="6">
    <source>
        <dbReference type="ARBA" id="ARBA00023136"/>
    </source>
</evidence>
<dbReference type="SUPFAM" id="SSF101801">
    <property type="entry name" value="Surface presentation of antigens (SPOA)"/>
    <property type="match status" value="1"/>
</dbReference>
<keyword evidence="9" id="KW-0282">Flagellum</keyword>
<evidence type="ECO:0000256" key="4">
    <source>
        <dbReference type="ARBA" id="ARBA00022500"/>
    </source>
</evidence>
<proteinExistence type="inferred from homology"/>
<feature type="domain" description="CheC-like protein" evidence="8">
    <location>
        <begin position="138"/>
        <end position="172"/>
    </location>
</feature>
<reference evidence="9 10" key="1">
    <citation type="submission" date="2016-02" db="EMBL/GenBank/DDBJ databases">
        <title>Comparison of Clostridium stercorarium subspecies using comparative genomics and transcriptomics.</title>
        <authorList>
            <person name="Schellenberg J."/>
            <person name="Thallinger G."/>
            <person name="Levin D.B."/>
            <person name="Zhang X."/>
            <person name="Alvare G."/>
            <person name="Fristensky B."/>
            <person name="Sparling R."/>
        </authorList>
    </citation>
    <scope>NUCLEOTIDE SEQUENCE [LARGE SCALE GENOMIC DNA]</scope>
    <source>
        <strain evidence="9 10">DSM 2910</strain>
    </source>
</reference>
<feature type="domain" description="CheC-like protein" evidence="8">
    <location>
        <begin position="41"/>
        <end position="76"/>
    </location>
</feature>
<gene>
    <name evidence="9" type="ORF">CSTERTH_02660</name>
</gene>
<keyword evidence="3" id="KW-1003">Cell membrane</keyword>
<comment type="similarity">
    <text evidence="2">Belongs to the FliN/MopA/SpaO family.</text>
</comment>
<keyword evidence="6" id="KW-0472">Membrane</keyword>
<dbReference type="GO" id="GO:0016787">
    <property type="term" value="F:hydrolase activity"/>
    <property type="evidence" value="ECO:0007669"/>
    <property type="project" value="InterPro"/>
</dbReference>
<dbReference type="InterPro" id="IPR012826">
    <property type="entry name" value="FliN"/>
</dbReference>
<dbReference type="InterPro" id="IPR007597">
    <property type="entry name" value="CheC"/>
</dbReference>
<evidence type="ECO:0000259" key="7">
    <source>
        <dbReference type="Pfam" id="PF01052"/>
    </source>
</evidence>
<organism evidence="9 10">
    <name type="scientific">Thermoclostridium stercorarium subsp. thermolacticum DSM 2910</name>
    <dbReference type="NCBI Taxonomy" id="1121336"/>
    <lineage>
        <taxon>Bacteria</taxon>
        <taxon>Bacillati</taxon>
        <taxon>Bacillota</taxon>
        <taxon>Clostridia</taxon>
        <taxon>Eubacteriales</taxon>
        <taxon>Oscillospiraceae</taxon>
        <taxon>Thermoclostridium</taxon>
    </lineage>
</organism>
<evidence type="ECO:0000259" key="8">
    <source>
        <dbReference type="Pfam" id="PF04509"/>
    </source>
</evidence>
<dbReference type="PRINTS" id="PR00956">
    <property type="entry name" value="FLGMOTORFLIN"/>
</dbReference>
<dbReference type="Proteomes" id="UP000092971">
    <property type="component" value="Chromosome"/>
</dbReference>
<feature type="domain" description="Flagellar motor switch protein FliN-like C-terminal" evidence="7">
    <location>
        <begin position="310"/>
        <end position="380"/>
    </location>
</feature>
<name>A0A1B1YBB3_THEST</name>
<evidence type="ECO:0000256" key="1">
    <source>
        <dbReference type="ARBA" id="ARBA00004413"/>
    </source>
</evidence>
<dbReference type="GO" id="GO:0009425">
    <property type="term" value="C:bacterial-type flagellum basal body"/>
    <property type="evidence" value="ECO:0007669"/>
    <property type="project" value="InterPro"/>
</dbReference>
<dbReference type="InterPro" id="IPR001543">
    <property type="entry name" value="FliN-like_C"/>
</dbReference>
<dbReference type="NCBIfam" id="NF005995">
    <property type="entry name" value="PRK08119.1"/>
    <property type="match status" value="1"/>
</dbReference>
<dbReference type="InterPro" id="IPR036429">
    <property type="entry name" value="SpoA-like_sf"/>
</dbReference>
<dbReference type="SUPFAM" id="SSF103039">
    <property type="entry name" value="CheC-like"/>
    <property type="match status" value="1"/>
</dbReference>
<comment type="subcellular location">
    <subcellularLocation>
        <location evidence="1">Cell membrane</location>
        <topology evidence="1">Peripheral membrane protein</topology>
        <orientation evidence="1">Cytoplasmic side</orientation>
    </subcellularLocation>
</comment>